<dbReference type="Gene3D" id="1.10.287.70">
    <property type="match status" value="1"/>
</dbReference>
<evidence type="ECO:0000256" key="6">
    <source>
        <dbReference type="SAM" id="Phobius"/>
    </source>
</evidence>
<feature type="domain" description="Polycystin cation channel PKD1/PKD2" evidence="7">
    <location>
        <begin position="346"/>
        <end position="492"/>
    </location>
</feature>
<dbReference type="AlphaFoldDB" id="A0AAV7YCK0"/>
<feature type="transmembrane region" description="Helical" evidence="6">
    <location>
        <begin position="467"/>
        <end position="487"/>
    </location>
</feature>
<feature type="transmembrane region" description="Helical" evidence="6">
    <location>
        <begin position="327"/>
        <end position="346"/>
    </location>
</feature>
<dbReference type="EMBL" id="JANTQA010000070">
    <property type="protein sequence ID" value="KAJ3426281.1"/>
    <property type="molecule type" value="Genomic_DNA"/>
</dbReference>
<feature type="transmembrane region" description="Helical" evidence="6">
    <location>
        <begin position="358"/>
        <end position="379"/>
    </location>
</feature>
<feature type="region of interest" description="Disordered" evidence="5">
    <location>
        <begin position="571"/>
        <end position="606"/>
    </location>
</feature>
<organism evidence="8 9">
    <name type="scientific">Anaeramoeba flamelloides</name>
    <dbReference type="NCBI Taxonomy" id="1746091"/>
    <lineage>
        <taxon>Eukaryota</taxon>
        <taxon>Metamonada</taxon>
        <taxon>Anaeramoebidae</taxon>
        <taxon>Anaeramoeba</taxon>
    </lineage>
</organism>
<dbReference type="Pfam" id="PF08016">
    <property type="entry name" value="PKD_channel"/>
    <property type="match status" value="1"/>
</dbReference>
<dbReference type="GO" id="GO:0016020">
    <property type="term" value="C:membrane"/>
    <property type="evidence" value="ECO:0007669"/>
    <property type="project" value="UniProtKB-SubCell"/>
</dbReference>
<feature type="transmembrane region" description="Helical" evidence="6">
    <location>
        <begin position="264"/>
        <end position="287"/>
    </location>
</feature>
<comment type="caution">
    <text evidence="8">The sequence shown here is derived from an EMBL/GenBank/DDBJ whole genome shotgun (WGS) entry which is preliminary data.</text>
</comment>
<evidence type="ECO:0000256" key="5">
    <source>
        <dbReference type="SAM" id="MobiDB-lite"/>
    </source>
</evidence>
<dbReference type="Proteomes" id="UP001146793">
    <property type="component" value="Unassembled WGS sequence"/>
</dbReference>
<evidence type="ECO:0000313" key="8">
    <source>
        <dbReference type="EMBL" id="KAJ3426281.1"/>
    </source>
</evidence>
<proteinExistence type="predicted"/>
<dbReference type="PANTHER" id="PTHR12127:SF7">
    <property type="entry name" value="SD02261P"/>
    <property type="match status" value="1"/>
</dbReference>
<evidence type="ECO:0000256" key="3">
    <source>
        <dbReference type="ARBA" id="ARBA00022989"/>
    </source>
</evidence>
<protein>
    <submittedName>
        <fullName evidence="8">Mucolipin</fullName>
    </submittedName>
</protein>
<evidence type="ECO:0000313" key="9">
    <source>
        <dbReference type="Proteomes" id="UP001146793"/>
    </source>
</evidence>
<feature type="compositionally biased region" description="Low complexity" evidence="5">
    <location>
        <begin position="571"/>
        <end position="596"/>
    </location>
</feature>
<dbReference type="InterPro" id="IPR013122">
    <property type="entry name" value="PKD1_2_channel"/>
</dbReference>
<keyword evidence="2 6" id="KW-0812">Transmembrane</keyword>
<reference evidence="8" key="1">
    <citation type="submission" date="2022-08" db="EMBL/GenBank/DDBJ databases">
        <title>Novel sulphate-reducing endosymbionts in the free-living metamonad Anaeramoeba.</title>
        <authorList>
            <person name="Jerlstrom-Hultqvist J."/>
            <person name="Cepicka I."/>
            <person name="Gallot-Lavallee L."/>
            <person name="Salas-Leiva D."/>
            <person name="Curtis B.A."/>
            <person name="Zahonova K."/>
            <person name="Pipaliya S."/>
            <person name="Dacks J."/>
            <person name="Roger A.J."/>
        </authorList>
    </citation>
    <scope>NUCLEOTIDE SEQUENCE</scope>
    <source>
        <strain evidence="8">Busselton2</strain>
    </source>
</reference>
<name>A0AAV7YCK0_9EUKA</name>
<comment type="subcellular location">
    <subcellularLocation>
        <location evidence="1">Membrane</location>
        <topology evidence="1">Multi-pass membrane protein</topology>
    </subcellularLocation>
</comment>
<gene>
    <name evidence="8" type="ORF">M0812_28734</name>
</gene>
<sequence length="606" mass="70744">MSISDCYGKLSCLDNNFCFGLQRKRIPEHKLLTISPYQKLITYHRIPWKFLLILLLVILITVQTIEYESLYSPYYSANEDLFAQIFLPYTKTYIETSNGLIQKHIYSVQELTDSIEDVVVNYYNFSRSSIGFYEFQYETDQTPTPPKFKVESYKNVKFDQLNPIAPSNYEIETITYDLTPIKPLGPFSGDLDESLDFMKKFKKGEITFYLKNLFPTEIPKCLLWKIVITYDYRIRGGSTRASILSDVTDCQKVISSSSHYKSSYFFISLALLLSSIWLMGLSFHSLYNEYKLYKNTYQRVLGQKSLRLDSEHFSSQRAFRMAFFNFWYLWNIPTCIFVIIAELIYMFTHFSTAKINNLLFSITLGIAAFCCWFSLTGYFQWYQSFYSLINVVSRALPKVIRFTLCALPIFLGYAYLGTIAFGSYVEYFSTIDQTCVTLFAVLNGDICRDTYDLIYRQNHGMAVMSRLYMYTFICLFIYAWVNVFITVGEEAYISIIKDPKPVNLKGKRQLKQYIKKSKDAPMRSDSILKSKETISRFFSREKSSFFWGDDPEKKNTSDIYLSQRYSRSYSVNNRSHLTPPNDDTKPLLKLPKVPTPIRTPLGPKKD</sequence>
<evidence type="ECO:0000259" key="7">
    <source>
        <dbReference type="Pfam" id="PF08016"/>
    </source>
</evidence>
<evidence type="ECO:0000256" key="2">
    <source>
        <dbReference type="ARBA" id="ARBA00022692"/>
    </source>
</evidence>
<accession>A0AAV7YCK0</accession>
<feature type="transmembrane region" description="Helical" evidence="6">
    <location>
        <begin position="46"/>
        <end position="65"/>
    </location>
</feature>
<keyword evidence="4 6" id="KW-0472">Membrane</keyword>
<evidence type="ECO:0000256" key="4">
    <source>
        <dbReference type="ARBA" id="ARBA00023136"/>
    </source>
</evidence>
<evidence type="ECO:0000256" key="1">
    <source>
        <dbReference type="ARBA" id="ARBA00004141"/>
    </source>
</evidence>
<dbReference type="PANTHER" id="PTHR12127">
    <property type="entry name" value="MUCOLIPIN"/>
    <property type="match status" value="1"/>
</dbReference>
<keyword evidence="3 6" id="KW-1133">Transmembrane helix</keyword>
<dbReference type="InterPro" id="IPR039031">
    <property type="entry name" value="Mucolipin"/>
</dbReference>
<dbReference type="GO" id="GO:0072345">
    <property type="term" value="F:NAADP-sensitive calcium-release channel activity"/>
    <property type="evidence" value="ECO:0007669"/>
    <property type="project" value="TreeGrafter"/>
</dbReference>
<feature type="transmembrane region" description="Helical" evidence="6">
    <location>
        <begin position="399"/>
        <end position="421"/>
    </location>
</feature>